<accession>A0A2I1HN98</accession>
<evidence type="ECO:0000313" key="2">
    <source>
        <dbReference type="Proteomes" id="UP000234323"/>
    </source>
</evidence>
<dbReference type="Proteomes" id="UP000234323">
    <property type="component" value="Unassembled WGS sequence"/>
</dbReference>
<reference evidence="1 2" key="1">
    <citation type="submission" date="2015-10" db="EMBL/GenBank/DDBJ databases">
        <title>Genome analyses suggest a sexual origin of heterokaryosis in a supposedly ancient asexual fungus.</title>
        <authorList>
            <person name="Ropars J."/>
            <person name="Sedzielewska K."/>
            <person name="Noel J."/>
            <person name="Charron P."/>
            <person name="Farinelli L."/>
            <person name="Marton T."/>
            <person name="Kruger M."/>
            <person name="Pelin A."/>
            <person name="Brachmann A."/>
            <person name="Corradi N."/>
        </authorList>
    </citation>
    <scope>NUCLEOTIDE SEQUENCE [LARGE SCALE GENOMIC DNA]</scope>
    <source>
        <strain evidence="1 2">A4</strain>
    </source>
</reference>
<keyword evidence="2" id="KW-1185">Reference proteome</keyword>
<protein>
    <submittedName>
        <fullName evidence="1">Uncharacterized protein</fullName>
    </submittedName>
</protein>
<dbReference type="PANTHER" id="PTHR31424:SF3">
    <property type="entry name" value="RING-TYPE DOMAIN-CONTAINING PROTEIN"/>
    <property type="match status" value="1"/>
</dbReference>
<organism evidence="1 2">
    <name type="scientific">Rhizophagus irregularis</name>
    <dbReference type="NCBI Taxonomy" id="588596"/>
    <lineage>
        <taxon>Eukaryota</taxon>
        <taxon>Fungi</taxon>
        <taxon>Fungi incertae sedis</taxon>
        <taxon>Mucoromycota</taxon>
        <taxon>Glomeromycotina</taxon>
        <taxon>Glomeromycetes</taxon>
        <taxon>Glomerales</taxon>
        <taxon>Glomeraceae</taxon>
        <taxon>Rhizophagus</taxon>
    </lineage>
</organism>
<proteinExistence type="predicted"/>
<sequence length="720" mass="84291">MEEDSTYPTSRFIKLYDKKRTFYYKIIKEGTYPLTNQLHYTRNPKHPIPHNYIVETQYGKANHIVKCSINYVEGKPLFKVNFGENFAKEVHSLESSTEAACKYYQEFKEATNKGKISGPLLFGLKLLSVERVRKSVTLKIQPFSELSNTTRRRKMLCLSQCILDAVEEEKENMFHPTDQIKLKQVKFESYNDLYDINFEQLDIMGEIKRIEAVVKSLDRNHISREAYRSLARIEHSIPREEAVSTTRQRINIEMRKNIPLTLVDLLQPTIFEPITEEPHITDNAVITNMLESIGKGGQRRITNILNYIVPLYIERGILTPETSTLYIRISGDGRNVGRKVKHVMVTMTLLNDLNGLQKPDNNYTLVLYPGSESYESLKNALTPLISDLSILKEKGFDQIGGNHWPVELFFSSDWKFLSICLGIKAANAQHFCPWCDCSKDEINTTTKTINKSMDEIKDNYNQINGHIKKPLFYMIPLQNWVCDELHVFLRITDRLWELMLSDLRRETTNEEIWKEKILLEMQRLKITFQFWREKNNNNLSYTSLMGPDKLKILKEFNLIAIFQSTERAIQIQELWNQFNELYILMQNKQTTGETFHYKAQTWLNAFLAPSKGHPNRSNFVRGMYRIQDVTPYIHVLVNHVAEFIEIHHEFGLTAFSCSAVEKKNHMQVCLYFRNTLKDGGHENSRKSAIVEMLEHENRQLYFALNEVPNFFEKPKKYRII</sequence>
<comment type="caution">
    <text evidence="1">The sequence shown here is derived from an EMBL/GenBank/DDBJ whole genome shotgun (WGS) entry which is preliminary data.</text>
</comment>
<dbReference type="VEuPathDB" id="FungiDB:RhiirFUN_008781"/>
<dbReference type="VEuPathDB" id="FungiDB:FUN_009897"/>
<dbReference type="PANTHER" id="PTHR31424">
    <property type="entry name" value="PROTEIN CBG23806"/>
    <property type="match status" value="1"/>
</dbReference>
<name>A0A2I1HN98_9GLOM</name>
<dbReference type="EMBL" id="LLXI01004182">
    <property type="protein sequence ID" value="PKY60352.1"/>
    <property type="molecule type" value="Genomic_DNA"/>
</dbReference>
<dbReference type="AlphaFoldDB" id="A0A2I1HN98"/>
<dbReference type="VEuPathDB" id="FungiDB:RhiirA1_418594"/>
<gene>
    <name evidence="1" type="ORF">RhiirA4_518192</name>
</gene>
<evidence type="ECO:0000313" key="1">
    <source>
        <dbReference type="EMBL" id="PKY60352.1"/>
    </source>
</evidence>